<dbReference type="PROSITE" id="PS00588">
    <property type="entry name" value="FLAGELLA_BB_ROD"/>
    <property type="match status" value="1"/>
</dbReference>
<dbReference type="RefSeq" id="WP_017477441.1">
    <property type="nucleotide sequence ID" value="NZ_CP012400.2"/>
</dbReference>
<evidence type="ECO:0000313" key="15">
    <source>
        <dbReference type="EMBL" id="NWE75997.1"/>
    </source>
</evidence>
<feature type="domain" description="Flagellar basal body rod protein N-terminal" evidence="9">
    <location>
        <begin position="5"/>
        <end position="35"/>
    </location>
</feature>
<evidence type="ECO:0000256" key="7">
    <source>
        <dbReference type="NCBIfam" id="TIGR02488"/>
    </source>
</evidence>
<dbReference type="Proteomes" id="UP001224477">
    <property type="component" value="Unassembled WGS sequence"/>
</dbReference>
<reference evidence="12 19" key="2">
    <citation type="journal article" date="2023" name="Microbiol. Resour. Announc.">
        <title>Whole-genome sequence of Pseudomonas yamanorum OLsAu1 isolated from the edible ectomycorrhizal mushroom Lactarius sp. section Deliciosi.</title>
        <authorList>
            <person name="Ramirez-Mendoza R."/>
            <person name="Angeles-Argaiz R.E."/>
            <person name="Hernandez-Oaxaca D."/>
            <person name="Aguirre-Beltran L."/>
            <person name="Almaraz-Suarez J."/>
            <person name="Perez-Moreno J."/>
        </authorList>
    </citation>
    <scope>NUCLEOTIDE SEQUENCE [LARGE SCALE GENOMIC DNA]</scope>
    <source>
        <strain evidence="12 19">OLsAu1</strain>
    </source>
</reference>
<evidence type="ECO:0000313" key="18">
    <source>
        <dbReference type="Proteomes" id="UP000546584"/>
    </source>
</evidence>
<dbReference type="InterPro" id="IPR012834">
    <property type="entry name" value="FlgG_G_neg"/>
</dbReference>
<dbReference type="NCBIfam" id="TIGR03506">
    <property type="entry name" value="FlgEFG_subfam"/>
    <property type="match status" value="2"/>
</dbReference>
<evidence type="ECO:0000256" key="8">
    <source>
        <dbReference type="RuleBase" id="RU362116"/>
    </source>
</evidence>
<keyword evidence="4 8" id="KW-0975">Bacterial flagellum</keyword>
<dbReference type="InterPro" id="IPR010930">
    <property type="entry name" value="Flg_bb/hook_C_dom"/>
</dbReference>
<name>A0A143GDE3_9PSED</name>
<evidence type="ECO:0000256" key="4">
    <source>
        <dbReference type="ARBA" id="ARBA00023143"/>
    </source>
</evidence>
<gene>
    <name evidence="15" type="primary">flgG</name>
    <name evidence="14" type="ORF">HX822_10095</name>
    <name evidence="13" type="ORF">HX826_08335</name>
    <name evidence="15" type="ORF">HX828_10550</name>
    <name evidence="12" type="ORF">RCO22_13970</name>
</gene>
<dbReference type="InterPro" id="IPR053967">
    <property type="entry name" value="LlgE_F_G-like_D1"/>
</dbReference>
<comment type="similarity">
    <text evidence="2 8">Belongs to the flagella basal body rod proteins family.</text>
</comment>
<dbReference type="SUPFAM" id="SSF117143">
    <property type="entry name" value="Flagellar hook protein flgE"/>
    <property type="match status" value="1"/>
</dbReference>
<dbReference type="InterPro" id="IPR020013">
    <property type="entry name" value="Flagellar_FlgE/F/G"/>
</dbReference>
<dbReference type="GO" id="GO:0009426">
    <property type="term" value="C:bacterial-type flagellum basal body, distal rod"/>
    <property type="evidence" value="ECO:0007669"/>
    <property type="project" value="UniProtKB-UniRule"/>
</dbReference>
<dbReference type="Pfam" id="PF06429">
    <property type="entry name" value="Flg_bbr_C"/>
    <property type="match status" value="1"/>
</dbReference>
<dbReference type="InterPro" id="IPR019776">
    <property type="entry name" value="Flagellar_basal_body_rod_CS"/>
</dbReference>
<dbReference type="Proteomes" id="UP000537188">
    <property type="component" value="Unassembled WGS sequence"/>
</dbReference>
<evidence type="ECO:0000313" key="14">
    <source>
        <dbReference type="EMBL" id="NWE13285.1"/>
    </source>
</evidence>
<dbReference type="Proteomes" id="UP000546584">
    <property type="component" value="Unassembled WGS sequence"/>
</dbReference>
<dbReference type="GO" id="GO:0071978">
    <property type="term" value="P:bacterial-type flagellum-dependent swarming motility"/>
    <property type="evidence" value="ECO:0007669"/>
    <property type="project" value="TreeGrafter"/>
</dbReference>
<accession>A0A143GDE3</accession>
<sequence length="261" mass="27382">MLPALYVAKTGLSAQDTNLTTISNNLANVSTTGFKRDRAEFQDLLYQIKKQPGAQSTQDSELPSGLQLGTGVAIVGTQKNFSAGNLQQTGQPLDLAVNGKGFFQILQPDGTTTYTRDGTFHLDANGQVVTANGFALEPAIVVPNNAQTFTVGNDGTVSITVAGNPASQVIGNLQTADFINPAGLQAIGNNLFLETASSGAPQIGTPGLNGFGTTLQSTLETSNVSTVEEMVNMITTQRAYEMNSKVISTADQMLSFVTQNL</sequence>
<comment type="caution">
    <text evidence="15">The sequence shown here is derived from an EMBL/GenBank/DDBJ whole genome shotgun (WGS) entry which is preliminary data.</text>
</comment>
<evidence type="ECO:0000313" key="16">
    <source>
        <dbReference type="Proteomes" id="UP000531950"/>
    </source>
</evidence>
<dbReference type="InterPro" id="IPR037925">
    <property type="entry name" value="FlgE/F/G-like"/>
</dbReference>
<evidence type="ECO:0000256" key="5">
    <source>
        <dbReference type="ARBA" id="ARBA00025933"/>
    </source>
</evidence>
<dbReference type="AlphaFoldDB" id="A0A143GDE3"/>
<feature type="domain" description="Flagellar hook protein FlgE/F/G-like D1" evidence="11">
    <location>
        <begin position="96"/>
        <end position="158"/>
    </location>
</feature>
<dbReference type="OrthoDB" id="9804559at2"/>
<evidence type="ECO:0000259" key="10">
    <source>
        <dbReference type="Pfam" id="PF06429"/>
    </source>
</evidence>
<proteinExistence type="inferred from homology"/>
<evidence type="ECO:0000313" key="13">
    <source>
        <dbReference type="EMBL" id="NWD41870.1"/>
    </source>
</evidence>
<evidence type="ECO:0000313" key="12">
    <source>
        <dbReference type="EMBL" id="MDR0190051.1"/>
    </source>
</evidence>
<comment type="subunit">
    <text evidence="5 8">The basal body constitutes a major portion of the flagellar organelle and consists of four rings (L,P,S, and M) mounted on a central rod. The rod consists of about 26 subunits of FlgG in the distal portion, and FlgB, FlgC and FlgF are thought to build up the proximal portion of the rod with about 6 subunits each.</text>
</comment>
<evidence type="ECO:0000313" key="17">
    <source>
        <dbReference type="Proteomes" id="UP000537188"/>
    </source>
</evidence>
<dbReference type="Proteomes" id="UP000531950">
    <property type="component" value="Unassembled WGS sequence"/>
</dbReference>
<evidence type="ECO:0000256" key="2">
    <source>
        <dbReference type="ARBA" id="ARBA00009677"/>
    </source>
</evidence>
<dbReference type="PANTHER" id="PTHR30435">
    <property type="entry name" value="FLAGELLAR PROTEIN"/>
    <property type="match status" value="1"/>
</dbReference>
<dbReference type="Pfam" id="PF00460">
    <property type="entry name" value="Flg_bb_rod"/>
    <property type="match status" value="1"/>
</dbReference>
<dbReference type="KEGG" id="pym:AK972_1462"/>
<evidence type="ECO:0000256" key="6">
    <source>
        <dbReference type="ARBA" id="ARBA00032912"/>
    </source>
</evidence>
<dbReference type="EMBL" id="JACARG010000016">
    <property type="protein sequence ID" value="NWE13285.1"/>
    <property type="molecule type" value="Genomic_DNA"/>
</dbReference>
<dbReference type="Pfam" id="PF22692">
    <property type="entry name" value="LlgE_F_G_D1"/>
    <property type="match status" value="1"/>
</dbReference>
<keyword evidence="15" id="KW-0969">Cilium</keyword>
<comment type="subcellular location">
    <subcellularLocation>
        <location evidence="1 8">Bacterial flagellum basal body</location>
    </subcellularLocation>
</comment>
<dbReference type="InterPro" id="IPR001444">
    <property type="entry name" value="Flag_bb_rod_N"/>
</dbReference>
<evidence type="ECO:0000256" key="3">
    <source>
        <dbReference type="ARBA" id="ARBA00017948"/>
    </source>
</evidence>
<dbReference type="EMBL" id="JACAQR010000010">
    <property type="protein sequence ID" value="NWD41870.1"/>
    <property type="molecule type" value="Genomic_DNA"/>
</dbReference>
<evidence type="ECO:0000313" key="19">
    <source>
        <dbReference type="Proteomes" id="UP001224477"/>
    </source>
</evidence>
<dbReference type="GeneID" id="93515556"/>
<keyword evidence="19" id="KW-1185">Reference proteome</keyword>
<dbReference type="NCBIfam" id="TIGR02488">
    <property type="entry name" value="flgG_G_neg"/>
    <property type="match status" value="1"/>
</dbReference>
<keyword evidence="15" id="KW-0966">Cell projection</keyword>
<dbReference type="PANTHER" id="PTHR30435:SF19">
    <property type="entry name" value="FLAGELLAR BASAL-BODY ROD PROTEIN FLGG"/>
    <property type="match status" value="1"/>
</dbReference>
<protein>
    <recommendedName>
        <fullName evidence="3 7">Flagellar basal-body rod protein FlgG</fullName>
    </recommendedName>
    <alternativeName>
        <fullName evidence="6 8">Distal rod protein</fullName>
    </alternativeName>
</protein>
<evidence type="ECO:0000259" key="11">
    <source>
        <dbReference type="Pfam" id="PF22692"/>
    </source>
</evidence>
<feature type="domain" description="Flagellar basal-body/hook protein C-terminal" evidence="10">
    <location>
        <begin position="216"/>
        <end position="259"/>
    </location>
</feature>
<dbReference type="EMBL" id="JAVGXC010000012">
    <property type="protein sequence ID" value="MDR0190051.1"/>
    <property type="molecule type" value="Genomic_DNA"/>
</dbReference>
<dbReference type="EMBL" id="JACARF010000013">
    <property type="protein sequence ID" value="NWE75997.1"/>
    <property type="molecule type" value="Genomic_DNA"/>
</dbReference>
<evidence type="ECO:0000259" key="9">
    <source>
        <dbReference type="Pfam" id="PF00460"/>
    </source>
</evidence>
<organism evidence="15 17">
    <name type="scientific">Pseudomonas yamanorum</name>
    <dbReference type="NCBI Taxonomy" id="515393"/>
    <lineage>
        <taxon>Bacteria</taxon>
        <taxon>Pseudomonadati</taxon>
        <taxon>Pseudomonadota</taxon>
        <taxon>Gammaproteobacteria</taxon>
        <taxon>Pseudomonadales</taxon>
        <taxon>Pseudomonadaceae</taxon>
        <taxon>Pseudomonas</taxon>
    </lineage>
</organism>
<accession>A0A1H2I9T7</accession>
<evidence type="ECO:0000256" key="1">
    <source>
        <dbReference type="ARBA" id="ARBA00004117"/>
    </source>
</evidence>
<keyword evidence="15" id="KW-0282">Flagellum</keyword>
<reference evidence="16 17" key="1">
    <citation type="submission" date="2020-04" db="EMBL/GenBank/DDBJ databases">
        <title>Molecular characterization of pseudomonads from Agaricus bisporus reveal novel blotch 2 pathogens in Western Europe.</title>
        <authorList>
            <person name="Taparia T."/>
            <person name="Krijger M."/>
            <person name="Haynes E."/>
            <person name="Elpinstone J.G."/>
            <person name="Noble R."/>
            <person name="Van Der Wolf J."/>
        </authorList>
    </citation>
    <scope>NUCLEOTIDE SEQUENCE [LARGE SCALE GENOMIC DNA]</scope>
    <source>
        <strain evidence="13 18">IPO3753</strain>
        <strain evidence="15 17">IPO3781</strain>
        <strain evidence="14 16">IPO3782</strain>
    </source>
</reference>